<dbReference type="Proteomes" id="UP001151529">
    <property type="component" value="Chromosome 18"/>
</dbReference>
<dbReference type="OrthoDB" id="439046at2759"/>
<feature type="region of interest" description="Disordered" evidence="1">
    <location>
        <begin position="102"/>
        <end position="127"/>
    </location>
</feature>
<evidence type="ECO:0000313" key="3">
    <source>
        <dbReference type="Proteomes" id="UP001151529"/>
    </source>
</evidence>
<evidence type="ECO:0000256" key="1">
    <source>
        <dbReference type="SAM" id="MobiDB-lite"/>
    </source>
</evidence>
<evidence type="ECO:0000313" key="2">
    <source>
        <dbReference type="EMBL" id="KAJ6673213.1"/>
    </source>
</evidence>
<comment type="caution">
    <text evidence="2">The sequence shown here is derived from an EMBL/GenBank/DDBJ whole genome shotgun (WGS) entry which is preliminary data.</text>
</comment>
<gene>
    <name evidence="2" type="ORF">OIU85_012233</name>
</gene>
<feature type="region of interest" description="Disordered" evidence="1">
    <location>
        <begin position="1"/>
        <end position="25"/>
    </location>
</feature>
<dbReference type="PANTHER" id="PTHR26312">
    <property type="entry name" value="TETRATRICOPEPTIDE REPEAT PROTEIN 5"/>
    <property type="match status" value="1"/>
</dbReference>
<dbReference type="Gene3D" id="1.25.40.10">
    <property type="entry name" value="Tetratricopeptide repeat domain"/>
    <property type="match status" value="1"/>
</dbReference>
<keyword evidence="3" id="KW-1185">Reference proteome</keyword>
<dbReference type="SUPFAM" id="SSF48452">
    <property type="entry name" value="TPR-like"/>
    <property type="match status" value="1"/>
</dbReference>
<feature type="compositionally biased region" description="Polar residues" evidence="1">
    <location>
        <begin position="1"/>
        <end position="11"/>
    </location>
</feature>
<dbReference type="EMBL" id="JAPFFL010000017">
    <property type="protein sequence ID" value="KAJ6673213.1"/>
    <property type="molecule type" value="Genomic_DNA"/>
</dbReference>
<reference evidence="2 3" key="1">
    <citation type="journal article" date="2023" name="Int. J. Mol. Sci.">
        <title>De Novo Assembly and Annotation of 11 Diverse Shrub Willow (Salix) Genomes Reveals Novel Gene Organization in Sex-Linked Regions.</title>
        <authorList>
            <person name="Hyden B."/>
            <person name="Feng K."/>
            <person name="Yates T.B."/>
            <person name="Jawdy S."/>
            <person name="Cereghino C."/>
            <person name="Smart L.B."/>
            <person name="Muchero W."/>
        </authorList>
    </citation>
    <scope>NUCLEOTIDE SEQUENCE [LARGE SCALE GENOMIC DNA]</scope>
    <source>
        <tissue evidence="2">Shoot tip</tissue>
    </source>
</reference>
<dbReference type="AlphaFoldDB" id="A0A9Q0NNV9"/>
<dbReference type="InterPro" id="IPR011990">
    <property type="entry name" value="TPR-like_helical_dom_sf"/>
</dbReference>
<name>A0A9Q0NNV9_SALVM</name>
<proteinExistence type="predicted"/>
<dbReference type="PANTHER" id="PTHR26312:SF227">
    <property type="entry name" value="TETRATRICOPEPTIDE REPEAT (TPR)-LIKE SUPERFAMILY PROTEIN"/>
    <property type="match status" value="1"/>
</dbReference>
<accession>A0A9Q0NNV9</accession>
<sequence>MLLRSSSTPVLNSWIPPHSKELSPEPDFLHQIQKTRSISLTASSSSPFSSISSQDHDSIKRITRAFSEADLRDLSVPKRKSRCENGEKGEGDNGVLEVLVTGGGSDGGGRKSEFGDDGGSGFWESSKGNETTDVYYQTMIEANPGNPLFLINYAKFLKEVRLDVSHKDASRAESYFDQAVKAAPDDCYVMASYARFLWDAEEEEEEGEQREV</sequence>
<protein>
    <submittedName>
        <fullName evidence="2">TETRATRICOPEPTIDE REPEAT PROTEIN 5</fullName>
    </submittedName>
</protein>
<organism evidence="2 3">
    <name type="scientific">Salix viminalis</name>
    <name type="common">Common osier</name>
    <name type="synonym">Basket willow</name>
    <dbReference type="NCBI Taxonomy" id="40686"/>
    <lineage>
        <taxon>Eukaryota</taxon>
        <taxon>Viridiplantae</taxon>
        <taxon>Streptophyta</taxon>
        <taxon>Embryophyta</taxon>
        <taxon>Tracheophyta</taxon>
        <taxon>Spermatophyta</taxon>
        <taxon>Magnoliopsida</taxon>
        <taxon>eudicotyledons</taxon>
        <taxon>Gunneridae</taxon>
        <taxon>Pentapetalae</taxon>
        <taxon>rosids</taxon>
        <taxon>fabids</taxon>
        <taxon>Malpighiales</taxon>
        <taxon>Salicaceae</taxon>
        <taxon>Saliceae</taxon>
        <taxon>Salix</taxon>
    </lineage>
</organism>